<organism evidence="18 19">
    <name type="scientific">Daucus carota subsp. sativus</name>
    <name type="common">Carrot</name>
    <dbReference type="NCBI Taxonomy" id="79200"/>
    <lineage>
        <taxon>Eukaryota</taxon>
        <taxon>Viridiplantae</taxon>
        <taxon>Streptophyta</taxon>
        <taxon>Embryophyta</taxon>
        <taxon>Tracheophyta</taxon>
        <taxon>Spermatophyta</taxon>
        <taxon>Magnoliopsida</taxon>
        <taxon>eudicotyledons</taxon>
        <taxon>Gunneridae</taxon>
        <taxon>Pentapetalae</taxon>
        <taxon>asterids</taxon>
        <taxon>campanulids</taxon>
        <taxon>Apiales</taxon>
        <taxon>Apiaceae</taxon>
        <taxon>Apioideae</taxon>
        <taxon>Scandiceae</taxon>
        <taxon>Daucinae</taxon>
        <taxon>Daucus</taxon>
        <taxon>Daucus sect. Daucus</taxon>
    </lineage>
</organism>
<comment type="similarity">
    <text evidence="1 13">Belongs to the class-I pyridine nucleotide-disulfide oxidoreductase family.</text>
</comment>
<dbReference type="PROSITE" id="PS00076">
    <property type="entry name" value="PYRIDINE_REDOX_1"/>
    <property type="match status" value="1"/>
</dbReference>
<keyword evidence="7" id="KW-1015">Disulfide bond</keyword>
<feature type="binding site" evidence="11">
    <location>
        <position position="207"/>
    </location>
    <ligand>
        <name>FAD</name>
        <dbReference type="ChEBI" id="CHEBI:57692"/>
    </ligand>
</feature>
<feature type="binding site" evidence="11">
    <location>
        <position position="395"/>
    </location>
    <ligand>
        <name>FAD</name>
        <dbReference type="ChEBI" id="CHEBI:57692"/>
    </ligand>
</feature>
<dbReference type="GO" id="GO:0050661">
    <property type="term" value="F:NADP binding"/>
    <property type="evidence" value="ECO:0007669"/>
    <property type="project" value="InterPro"/>
</dbReference>
<comment type="catalytic activity">
    <reaction evidence="9 14">
        <text>2 glutathione + NADP(+) = glutathione disulfide + NADPH + H(+)</text>
        <dbReference type="Rhea" id="RHEA:11740"/>
        <dbReference type="ChEBI" id="CHEBI:15378"/>
        <dbReference type="ChEBI" id="CHEBI:57783"/>
        <dbReference type="ChEBI" id="CHEBI:57925"/>
        <dbReference type="ChEBI" id="CHEBI:58297"/>
        <dbReference type="ChEBI" id="CHEBI:58349"/>
        <dbReference type="EC" id="1.8.1.7"/>
    </reaction>
</comment>
<evidence type="ECO:0000313" key="19">
    <source>
        <dbReference type="Proteomes" id="UP000077755"/>
    </source>
</evidence>
<feature type="domain" description="Pyridine nucleotide-disulphide oxidoreductase dimerisation" evidence="16">
    <location>
        <begin position="430"/>
        <end position="538"/>
    </location>
</feature>
<evidence type="ECO:0000256" key="2">
    <source>
        <dbReference type="ARBA" id="ARBA00011738"/>
    </source>
</evidence>
<feature type="binding site" evidence="11">
    <location>
        <begin position="266"/>
        <end position="273"/>
    </location>
    <ligand>
        <name>NAD(+)</name>
        <dbReference type="ChEBI" id="CHEBI:57540"/>
    </ligand>
</feature>
<dbReference type="InterPro" id="IPR001100">
    <property type="entry name" value="Pyr_nuc-diS_OxRdtase"/>
</dbReference>
<dbReference type="GO" id="GO:0034599">
    <property type="term" value="P:cellular response to oxidative stress"/>
    <property type="evidence" value="ECO:0007669"/>
    <property type="project" value="TreeGrafter"/>
</dbReference>
<evidence type="ECO:0000256" key="4">
    <source>
        <dbReference type="ARBA" id="ARBA00022827"/>
    </source>
</evidence>
<feature type="active site" description="Proton acceptor" evidence="10">
    <location>
        <position position="528"/>
    </location>
</feature>
<dbReference type="InterPro" id="IPR036188">
    <property type="entry name" value="FAD/NAD-bd_sf"/>
</dbReference>
<feature type="disulfide bond" description="Redox-active" evidence="12">
    <location>
        <begin position="134"/>
        <end position="139"/>
    </location>
</feature>
<dbReference type="InterPro" id="IPR004099">
    <property type="entry name" value="Pyr_nucl-diS_OxRdtase_dimer"/>
</dbReference>
<dbReference type="PANTHER" id="PTHR42737">
    <property type="entry name" value="GLUTATHIONE REDUCTASE"/>
    <property type="match status" value="1"/>
</dbReference>
<evidence type="ECO:0000256" key="15">
    <source>
        <dbReference type="SAM" id="MobiDB-lite"/>
    </source>
</evidence>
<evidence type="ECO:0000256" key="9">
    <source>
        <dbReference type="ARBA" id="ARBA00049142"/>
    </source>
</evidence>
<dbReference type="GO" id="GO:0005829">
    <property type="term" value="C:cytosol"/>
    <property type="evidence" value="ECO:0007669"/>
    <property type="project" value="TreeGrafter"/>
</dbReference>
<dbReference type="Gene3D" id="3.50.50.60">
    <property type="entry name" value="FAD/NAD(P)-binding domain"/>
    <property type="match status" value="2"/>
</dbReference>
<dbReference type="PANTHER" id="PTHR42737:SF9">
    <property type="entry name" value="GLUTATHIONE REDUCTASE"/>
    <property type="match status" value="1"/>
</dbReference>
<keyword evidence="3 13" id="KW-0285">Flavoprotein</keyword>
<keyword evidence="11" id="KW-0547">Nucleotide-binding</keyword>
<dbReference type="GO" id="GO:0004362">
    <property type="term" value="F:glutathione-disulfide reductase (NADPH) activity"/>
    <property type="evidence" value="ECO:0007669"/>
    <property type="project" value="UniProtKB-EC"/>
</dbReference>
<dbReference type="NCBIfam" id="NF004776">
    <property type="entry name" value="PRK06116.1"/>
    <property type="match status" value="1"/>
</dbReference>
<keyword evidence="6 13" id="KW-0560">Oxidoreductase</keyword>
<dbReference type="InterPro" id="IPR016156">
    <property type="entry name" value="FAD/NAD-linked_Rdtase_dimer_sf"/>
</dbReference>
<dbReference type="PRINTS" id="PR00411">
    <property type="entry name" value="PNDRDTASEI"/>
</dbReference>
<evidence type="ECO:0000259" key="17">
    <source>
        <dbReference type="Pfam" id="PF07992"/>
    </source>
</evidence>
<dbReference type="PIRSF" id="PIRSF000350">
    <property type="entry name" value="Mercury_reductase_MerA"/>
    <property type="match status" value="1"/>
</dbReference>
<protein>
    <recommendedName>
        <fullName evidence="14">Glutathione reductase</fullName>
        <shortName evidence="14">GRase</shortName>
        <ecNumber evidence="14">1.8.1.7</ecNumber>
    </recommendedName>
</protein>
<evidence type="ECO:0000256" key="6">
    <source>
        <dbReference type="ARBA" id="ARBA00023002"/>
    </source>
</evidence>
<name>A0AAF0WD72_DAUCS</name>
<dbReference type="EMBL" id="CP093344">
    <property type="protein sequence ID" value="WOG87357.1"/>
    <property type="molecule type" value="Genomic_DNA"/>
</dbReference>
<comment type="function">
    <text evidence="14">Catalyzes the reduction of glutathione disulfide (GSSG) to reduced glutathione (GSH).</text>
</comment>
<sequence length="565" mass="61185">MAAATSLTITLPKPTTASFQNLLFHHRHFHRRAPIFSPILLSSSSQLSKTLDFIAHTPQFTHTFTRPRRFATRAESSNGAEPKHYDFDLFTIGAGSGGVRASRFAANFGASVAVCELPFATISSETTGGVGGTCVLRGCVPKKLLVYSSKYAHEFEESGGFGWTYESEPKHDWSTMIANKNAELHRLTGIYKNILKNANVKLIEGRGKILDPHTVDVDGKIYTARNILISVGGRPFVPEIPGREYVIDSDAALDLPTRPSKIAIVGGGYIAVEFAGIFNGLKSDVHVFIRQKQVLRGFDEEIRDFVAEQMSLKGIEFHTEESPQAIVKSSDGTLSLKTTKGTIEGFSHVMFATGRRPNTKNLGLETVGVEMDKNGAIQVDEYSRTSVPSIWAVGDVTDRINLTPVALMEGGALAKTLFANEPTKPDFRAVPSAVFSQPPIGQVGLTEEQAVAEYGDVDVFTSNYRPLKATLSGLPDRVFMKMIVCAKTNKVLGLHVCGEDSPEIVQGFAIAIKAGLTKADFDATVGIHPTSAEELVTMRTPTRQIRSSSPPEGKTDPEVKAAAGV</sequence>
<evidence type="ECO:0000259" key="16">
    <source>
        <dbReference type="Pfam" id="PF02852"/>
    </source>
</evidence>
<dbReference type="Pfam" id="PF02852">
    <property type="entry name" value="Pyr_redox_dim"/>
    <property type="match status" value="1"/>
</dbReference>
<dbReference type="GO" id="GO:0006749">
    <property type="term" value="P:glutathione metabolic process"/>
    <property type="evidence" value="ECO:0007669"/>
    <property type="project" value="InterPro"/>
</dbReference>
<dbReference type="SUPFAM" id="SSF51905">
    <property type="entry name" value="FAD/NAD(P)-binding domain"/>
    <property type="match status" value="1"/>
</dbReference>
<dbReference type="NCBIfam" id="TIGR01424">
    <property type="entry name" value="gluta_reduc_2"/>
    <property type="match status" value="1"/>
</dbReference>
<feature type="region of interest" description="Disordered" evidence="15">
    <location>
        <begin position="541"/>
        <end position="565"/>
    </location>
</feature>
<feature type="compositionally biased region" description="Polar residues" evidence="15">
    <location>
        <begin position="541"/>
        <end position="550"/>
    </location>
</feature>
<reference evidence="18" key="2">
    <citation type="submission" date="2022-03" db="EMBL/GenBank/DDBJ databases">
        <title>Draft title - Genomic analysis of global carrot germplasm unveils the trajectory of domestication and the origin of high carotenoid orange carrot.</title>
        <authorList>
            <person name="Iorizzo M."/>
            <person name="Ellison S."/>
            <person name="Senalik D."/>
            <person name="Macko-Podgorni A."/>
            <person name="Grzebelus D."/>
            <person name="Bostan H."/>
            <person name="Rolling W."/>
            <person name="Curaba J."/>
            <person name="Simon P."/>
        </authorList>
    </citation>
    <scope>NUCLEOTIDE SEQUENCE</scope>
    <source>
        <tissue evidence="18">Leaf</tissue>
    </source>
</reference>
<evidence type="ECO:0000256" key="5">
    <source>
        <dbReference type="ARBA" id="ARBA00022857"/>
    </source>
</evidence>
<dbReference type="InterPro" id="IPR046952">
    <property type="entry name" value="GSHR/TRXR-like"/>
</dbReference>
<dbReference type="PRINTS" id="PR00368">
    <property type="entry name" value="FADPNR"/>
</dbReference>
<evidence type="ECO:0000256" key="3">
    <source>
        <dbReference type="ARBA" id="ARBA00022630"/>
    </source>
</evidence>
<reference evidence="18" key="1">
    <citation type="journal article" date="2016" name="Nat. Genet.">
        <title>A high-quality carrot genome assembly provides new insights into carotenoid accumulation and asterid genome evolution.</title>
        <authorList>
            <person name="Iorizzo M."/>
            <person name="Ellison S."/>
            <person name="Senalik D."/>
            <person name="Zeng P."/>
            <person name="Satapoomin P."/>
            <person name="Huang J."/>
            <person name="Bowman M."/>
            <person name="Iovene M."/>
            <person name="Sanseverino W."/>
            <person name="Cavagnaro P."/>
            <person name="Yildiz M."/>
            <person name="Macko-Podgorni A."/>
            <person name="Moranska E."/>
            <person name="Grzebelus E."/>
            <person name="Grzebelus D."/>
            <person name="Ashrafi H."/>
            <person name="Zheng Z."/>
            <person name="Cheng S."/>
            <person name="Spooner D."/>
            <person name="Van Deynze A."/>
            <person name="Simon P."/>
        </authorList>
    </citation>
    <scope>NUCLEOTIDE SEQUENCE</scope>
    <source>
        <tissue evidence="18">Leaf</tissue>
    </source>
</reference>
<dbReference type="AlphaFoldDB" id="A0AAF0WD72"/>
<accession>A0AAF0WD72</accession>
<evidence type="ECO:0000256" key="8">
    <source>
        <dbReference type="ARBA" id="ARBA00023284"/>
    </source>
</evidence>
<keyword evidence="19" id="KW-1185">Reference proteome</keyword>
<comment type="subunit">
    <text evidence="2">Homodimer.</text>
</comment>
<dbReference type="GO" id="GO:0045454">
    <property type="term" value="P:cell redox homeostasis"/>
    <property type="evidence" value="ECO:0007669"/>
    <property type="project" value="InterPro"/>
</dbReference>
<dbReference type="Pfam" id="PF07992">
    <property type="entry name" value="Pyr_redox_2"/>
    <property type="match status" value="1"/>
</dbReference>
<dbReference type="GO" id="GO:0050660">
    <property type="term" value="F:flavin adenine dinucleotide binding"/>
    <property type="evidence" value="ECO:0007669"/>
    <property type="project" value="InterPro"/>
</dbReference>
<dbReference type="Proteomes" id="UP000077755">
    <property type="component" value="Chromosome 2"/>
</dbReference>
<dbReference type="EC" id="1.8.1.7" evidence="14"/>
<proteinExistence type="inferred from homology"/>
<dbReference type="InterPro" id="IPR012999">
    <property type="entry name" value="Pyr_OxRdtase_I_AS"/>
</dbReference>
<dbReference type="InterPro" id="IPR023753">
    <property type="entry name" value="FAD/NAD-binding_dom"/>
</dbReference>
<evidence type="ECO:0000256" key="7">
    <source>
        <dbReference type="ARBA" id="ARBA00023157"/>
    </source>
</evidence>
<dbReference type="InterPro" id="IPR006324">
    <property type="entry name" value="GSHR"/>
</dbReference>
<comment type="cofactor">
    <cofactor evidence="11">
        <name>FAD</name>
        <dbReference type="ChEBI" id="CHEBI:57692"/>
    </cofactor>
    <text evidence="11">Binds 1 FAD per subunit.</text>
</comment>
<dbReference type="Gene3D" id="3.30.390.30">
    <property type="match status" value="1"/>
</dbReference>
<dbReference type="FunFam" id="3.50.50.60:FF:000051">
    <property type="entry name" value="Glutathione reductase"/>
    <property type="match status" value="1"/>
</dbReference>
<evidence type="ECO:0000256" key="14">
    <source>
        <dbReference type="RuleBase" id="RU365040"/>
    </source>
</evidence>
<evidence type="ECO:0000256" key="1">
    <source>
        <dbReference type="ARBA" id="ARBA00007532"/>
    </source>
</evidence>
<feature type="binding site" evidence="11">
    <location>
        <position position="143"/>
    </location>
    <ligand>
        <name>FAD</name>
        <dbReference type="ChEBI" id="CHEBI:57692"/>
    </ligand>
</feature>
<dbReference type="KEGG" id="dcr:108209658"/>
<dbReference type="GO" id="GO:0005739">
    <property type="term" value="C:mitochondrion"/>
    <property type="evidence" value="ECO:0007669"/>
    <property type="project" value="TreeGrafter"/>
</dbReference>
<evidence type="ECO:0000313" key="18">
    <source>
        <dbReference type="EMBL" id="WOG87357.1"/>
    </source>
</evidence>
<feature type="domain" description="FAD/NAD(P)-binding" evidence="17">
    <location>
        <begin position="88"/>
        <end position="410"/>
    </location>
</feature>
<evidence type="ECO:0000256" key="11">
    <source>
        <dbReference type="PIRSR" id="PIRSR000350-3"/>
    </source>
</evidence>
<gene>
    <name evidence="18" type="ORF">DCAR_0206581</name>
</gene>
<keyword evidence="8 13" id="KW-0676">Redox-active center</keyword>
<keyword evidence="4 11" id="KW-0274">FAD</keyword>
<keyword evidence="5 14" id="KW-0521">NADP</keyword>
<keyword evidence="11" id="KW-0520">NAD</keyword>
<evidence type="ECO:0000256" key="13">
    <source>
        <dbReference type="RuleBase" id="RU003691"/>
    </source>
</evidence>
<evidence type="ECO:0000256" key="10">
    <source>
        <dbReference type="PIRSR" id="PIRSR000350-2"/>
    </source>
</evidence>
<dbReference type="SUPFAM" id="SSF55424">
    <property type="entry name" value="FAD/NAD-linked reductases, dimerisation (C-terminal) domain"/>
    <property type="match status" value="1"/>
</dbReference>
<evidence type="ECO:0000256" key="12">
    <source>
        <dbReference type="PIRSR" id="PIRSR000350-4"/>
    </source>
</evidence>
<feature type="binding site" evidence="11">
    <location>
        <position position="354"/>
    </location>
    <ligand>
        <name>NAD(+)</name>
        <dbReference type="ChEBI" id="CHEBI:57540"/>
    </ligand>
</feature>